<sequence length="76" mass="8880">RMIKLGFLGTGCTYKPKSIYFYEILKFVDRVLPTTSLNLCIRLKEWYLCLISSLRMSWMLMTIGHSSYLLRGSSAY</sequence>
<gene>
    <name evidence="1" type="ORF">CN398_24160</name>
</gene>
<name>A0A9X6V7P0_BACTU</name>
<organism evidence="1 2">
    <name type="scientific">Bacillus thuringiensis</name>
    <dbReference type="NCBI Taxonomy" id="1428"/>
    <lineage>
        <taxon>Bacteria</taxon>
        <taxon>Bacillati</taxon>
        <taxon>Bacillota</taxon>
        <taxon>Bacilli</taxon>
        <taxon>Bacillales</taxon>
        <taxon>Bacillaceae</taxon>
        <taxon>Bacillus</taxon>
        <taxon>Bacillus cereus group</taxon>
    </lineage>
</organism>
<evidence type="ECO:0000313" key="2">
    <source>
        <dbReference type="Proteomes" id="UP000220397"/>
    </source>
</evidence>
<comment type="caution">
    <text evidence="1">The sequence shown here is derived from an EMBL/GenBank/DDBJ whole genome shotgun (WGS) entry which is preliminary data.</text>
</comment>
<reference evidence="1 2" key="1">
    <citation type="submission" date="2017-09" db="EMBL/GenBank/DDBJ databases">
        <title>Large-scale bioinformatics analysis of Bacillus genomes uncovers conserved roles of natural products in bacterial physiology.</title>
        <authorList>
            <consortium name="Agbiome Team Llc"/>
            <person name="Bleich R.M."/>
            <person name="Kirk G.J."/>
            <person name="Santa Maria K.C."/>
            <person name="Allen S.E."/>
            <person name="Farag S."/>
            <person name="Shank E.A."/>
            <person name="Bowers A."/>
        </authorList>
    </citation>
    <scope>NUCLEOTIDE SEQUENCE [LARGE SCALE GENOMIC DNA]</scope>
    <source>
        <strain evidence="1 2">AFS015413</strain>
    </source>
</reference>
<proteinExistence type="predicted"/>
<accession>A0A9X6V7P0</accession>
<feature type="non-terminal residue" evidence="1">
    <location>
        <position position="1"/>
    </location>
</feature>
<dbReference type="AlphaFoldDB" id="A0A9X6V7P0"/>
<evidence type="ECO:0000313" key="1">
    <source>
        <dbReference type="EMBL" id="PFA94983.1"/>
    </source>
</evidence>
<dbReference type="EMBL" id="NTUS01000100">
    <property type="protein sequence ID" value="PFA94983.1"/>
    <property type="molecule type" value="Genomic_DNA"/>
</dbReference>
<dbReference type="Proteomes" id="UP000220397">
    <property type="component" value="Unassembled WGS sequence"/>
</dbReference>
<protein>
    <submittedName>
        <fullName evidence="1">Uncharacterized protein</fullName>
    </submittedName>
</protein>